<organism evidence="1 2">
    <name type="scientific">Sphingomonas xinjiangensis</name>
    <dbReference type="NCBI Taxonomy" id="643568"/>
    <lineage>
        <taxon>Bacteria</taxon>
        <taxon>Pseudomonadati</taxon>
        <taxon>Pseudomonadota</taxon>
        <taxon>Alphaproteobacteria</taxon>
        <taxon>Sphingomonadales</taxon>
        <taxon>Sphingomonadaceae</taxon>
        <taxon>Sphingomonas</taxon>
    </lineage>
</organism>
<keyword evidence="2" id="KW-1185">Reference proteome</keyword>
<proteinExistence type="predicted"/>
<evidence type="ECO:0000313" key="1">
    <source>
        <dbReference type="EMBL" id="MBB5712616.1"/>
    </source>
</evidence>
<comment type="caution">
    <text evidence="1">The sequence shown here is derived from an EMBL/GenBank/DDBJ whole genome shotgun (WGS) entry which is preliminary data.</text>
</comment>
<protein>
    <submittedName>
        <fullName evidence="1">Uncharacterized protein</fullName>
    </submittedName>
</protein>
<accession>A0A840YSF3</accession>
<dbReference type="Proteomes" id="UP000527143">
    <property type="component" value="Unassembled WGS sequence"/>
</dbReference>
<dbReference type="AlphaFoldDB" id="A0A840YSF3"/>
<reference evidence="1 2" key="1">
    <citation type="submission" date="2020-08" db="EMBL/GenBank/DDBJ databases">
        <title>Genomic Encyclopedia of Type Strains, Phase IV (KMG-IV): sequencing the most valuable type-strain genomes for metagenomic binning, comparative biology and taxonomic classification.</title>
        <authorList>
            <person name="Goeker M."/>
        </authorList>
    </citation>
    <scope>NUCLEOTIDE SEQUENCE [LARGE SCALE GENOMIC DNA]</scope>
    <source>
        <strain evidence="1 2">DSM 26736</strain>
    </source>
</reference>
<sequence>RFPIHHTGALAAAESSLRLLTQAAIEKPPFRFRPKSVIPAL</sequence>
<dbReference type="EMBL" id="JACIJF010000021">
    <property type="protein sequence ID" value="MBB5712616.1"/>
    <property type="molecule type" value="Genomic_DNA"/>
</dbReference>
<gene>
    <name evidence="1" type="ORF">FHT02_003876</name>
</gene>
<name>A0A840YSF3_9SPHN</name>
<feature type="non-terminal residue" evidence="1">
    <location>
        <position position="1"/>
    </location>
</feature>
<evidence type="ECO:0000313" key="2">
    <source>
        <dbReference type="Proteomes" id="UP000527143"/>
    </source>
</evidence>